<reference evidence="1 2" key="1">
    <citation type="journal article" date="2012" name="ISME J.">
        <title>Nitrification expanded: discovery, physiology and genomics of a nitrite-oxidizing bacterium from the phylum Chloroflexi.</title>
        <authorList>
            <person name="Sorokin D.Y."/>
            <person name="Lucker S."/>
            <person name="Vejmelkova D."/>
            <person name="Kostrikina N.A."/>
            <person name="Kleerebezem R."/>
            <person name="Rijpstra W.I."/>
            <person name="Damste J.S."/>
            <person name="Le Paslier D."/>
            <person name="Muyzer G."/>
            <person name="Wagner M."/>
            <person name="van Loosdrecht M.C."/>
            <person name="Daims H."/>
        </authorList>
    </citation>
    <scope>NUCLEOTIDE SEQUENCE [LARGE SCALE GENOMIC DNA]</scope>
    <source>
        <strain evidence="2">none</strain>
    </source>
</reference>
<accession>I4ENG6</accession>
<organism evidence="1 2">
    <name type="scientific">Nitrolancea hollandica Lb</name>
    <dbReference type="NCBI Taxonomy" id="1129897"/>
    <lineage>
        <taxon>Bacteria</taxon>
        <taxon>Pseudomonadati</taxon>
        <taxon>Thermomicrobiota</taxon>
        <taxon>Thermomicrobia</taxon>
        <taxon>Sphaerobacterales</taxon>
        <taxon>Sphaerobacterineae</taxon>
        <taxon>Sphaerobacteraceae</taxon>
        <taxon>Nitrolancea</taxon>
    </lineage>
</organism>
<dbReference type="EMBL" id="CAGS01000727">
    <property type="protein sequence ID" value="CCF86229.1"/>
    <property type="molecule type" value="Genomic_DNA"/>
</dbReference>
<dbReference type="Proteomes" id="UP000004221">
    <property type="component" value="Unassembled WGS sequence"/>
</dbReference>
<gene>
    <name evidence="1" type="ORF">NITHO_900004</name>
</gene>
<comment type="caution">
    <text evidence="1">The sequence shown here is derived from an EMBL/GenBank/DDBJ whole genome shotgun (WGS) entry which is preliminary data.</text>
</comment>
<name>I4ENG6_9BACT</name>
<evidence type="ECO:0000313" key="2">
    <source>
        <dbReference type="Proteomes" id="UP000004221"/>
    </source>
</evidence>
<proteinExistence type="predicted"/>
<evidence type="ECO:0000313" key="1">
    <source>
        <dbReference type="EMBL" id="CCF86229.1"/>
    </source>
</evidence>
<protein>
    <submittedName>
        <fullName evidence="1">Uncharacterized protein</fullName>
    </submittedName>
</protein>
<keyword evidence="2" id="KW-1185">Reference proteome</keyword>
<sequence>MEQAARYVPTSSDAYGVLPVIMHERLISQLAYSRILICNKLYRGLAILSMAWPSPFPEDLYSL</sequence>
<dbReference type="AlphaFoldDB" id="I4ENG6"/>